<dbReference type="SUPFAM" id="SSF53807">
    <property type="entry name" value="Helical backbone' metal receptor"/>
    <property type="match status" value="1"/>
</dbReference>
<organism evidence="2">
    <name type="scientific">plant metagenome</name>
    <dbReference type="NCBI Taxonomy" id="1297885"/>
    <lineage>
        <taxon>unclassified sequences</taxon>
        <taxon>metagenomes</taxon>
        <taxon>organismal metagenomes</taxon>
    </lineage>
</organism>
<dbReference type="Pfam" id="PF01497">
    <property type="entry name" value="Peripla_BP_2"/>
    <property type="match status" value="1"/>
</dbReference>
<dbReference type="PROSITE" id="PS50983">
    <property type="entry name" value="FE_B12_PBP"/>
    <property type="match status" value="1"/>
</dbReference>
<name>A0A484NT64_9ZZZZ</name>
<sequence>MHTLCSRLAGLAALLACAAALSAPVSFQDMLSQTVSLDEPTRRAVTLPMPAASLFISLDGSTAHLAGLHPNAYALMQAGPVAGLFPGLADLRRDVTRTGFAPNVETLLQIQPDLVWQWGHMGDDLLAPLRAAGLPVAALRYGNESRTREWIRLMGIALGQEARADAQRHWRESVRAEIAAVTGSLPEQARPAVLYLSRLAPQLRSAGRGSSFDDDITLAGGRNVAATIGSSQVINIEQIMAWAPEVILLNNFEPGVSPAQLYADPLYADIPAVRNRRVYKIPAGGYPWDPPSQESPLYWQWLSLMVHPDKFSWPLRERIAQAYTQLYGHALNRQDIDAILHLSLNAEGAAYARLR</sequence>
<dbReference type="InterPro" id="IPR002491">
    <property type="entry name" value="ABC_transptr_periplasmic_BD"/>
</dbReference>
<feature type="domain" description="Fe/B12 periplasmic-binding" evidence="1">
    <location>
        <begin position="43"/>
        <end position="310"/>
    </location>
</feature>
<dbReference type="PANTHER" id="PTHR30535:SF34">
    <property type="entry name" value="MOLYBDATE-BINDING PROTEIN MOLA"/>
    <property type="match status" value="1"/>
</dbReference>
<proteinExistence type="predicted"/>
<dbReference type="InterPro" id="IPR050902">
    <property type="entry name" value="ABC_Transporter_SBP"/>
</dbReference>
<evidence type="ECO:0000313" key="2">
    <source>
        <dbReference type="EMBL" id="VFR16803.1"/>
    </source>
</evidence>
<dbReference type="Gene3D" id="3.40.50.1980">
    <property type="entry name" value="Nitrogenase molybdenum iron protein domain"/>
    <property type="match status" value="2"/>
</dbReference>
<gene>
    <name evidence="2" type="ORF">AMP9_3546</name>
</gene>
<reference evidence="2" key="1">
    <citation type="submission" date="2019-03" db="EMBL/GenBank/DDBJ databases">
        <authorList>
            <person name="Danneels B."/>
        </authorList>
    </citation>
    <scope>NUCLEOTIDE SEQUENCE</scope>
</reference>
<accession>A0A484NT64</accession>
<evidence type="ECO:0000259" key="1">
    <source>
        <dbReference type="PROSITE" id="PS50983"/>
    </source>
</evidence>
<dbReference type="EMBL" id="CAADHY010000007">
    <property type="protein sequence ID" value="VFR16803.1"/>
    <property type="molecule type" value="Genomic_DNA"/>
</dbReference>
<protein>
    <submittedName>
        <fullName evidence="2">ABC transporter, solute-binding protein</fullName>
    </submittedName>
</protein>
<dbReference type="Gene3D" id="1.20.58.2180">
    <property type="match status" value="1"/>
</dbReference>
<dbReference type="AlphaFoldDB" id="A0A484NT64"/>
<dbReference type="GO" id="GO:0071281">
    <property type="term" value="P:cellular response to iron ion"/>
    <property type="evidence" value="ECO:0007669"/>
    <property type="project" value="TreeGrafter"/>
</dbReference>
<dbReference type="PANTHER" id="PTHR30535">
    <property type="entry name" value="VITAMIN B12-BINDING PROTEIN"/>
    <property type="match status" value="1"/>
</dbReference>